<reference evidence="1 2" key="1">
    <citation type="submission" date="2019-02" db="EMBL/GenBank/DDBJ databases">
        <authorList>
            <consortium name="Pathogen Informatics"/>
        </authorList>
    </citation>
    <scope>NUCLEOTIDE SEQUENCE [LARGE SCALE GENOMIC DNA]</scope>
    <source>
        <strain evidence="1 2">3012STDY6944375</strain>
    </source>
</reference>
<organism evidence="1 2">
    <name type="scientific">Chryseobacterium taihuense</name>
    <dbReference type="NCBI Taxonomy" id="1141221"/>
    <lineage>
        <taxon>Bacteria</taxon>
        <taxon>Pseudomonadati</taxon>
        <taxon>Bacteroidota</taxon>
        <taxon>Flavobacteriia</taxon>
        <taxon>Flavobacteriales</taxon>
        <taxon>Weeksellaceae</taxon>
        <taxon>Chryseobacterium group</taxon>
        <taxon>Chryseobacterium</taxon>
    </lineage>
</organism>
<evidence type="ECO:0000313" key="1">
    <source>
        <dbReference type="EMBL" id="VFB05139.1"/>
    </source>
</evidence>
<dbReference type="KEGG" id="ctai:NCTC12078_03194"/>
<gene>
    <name evidence="1" type="ORF">NCTC12078_03194</name>
</gene>
<dbReference type="Proteomes" id="UP000290013">
    <property type="component" value="Chromosome"/>
</dbReference>
<dbReference type="EMBL" id="LR215974">
    <property type="protein sequence ID" value="VFB05139.1"/>
    <property type="molecule type" value="Genomic_DNA"/>
</dbReference>
<proteinExistence type="predicted"/>
<accession>A0A4U8WRE8</accession>
<protein>
    <submittedName>
        <fullName evidence="1">Uncharacterized protein</fullName>
    </submittedName>
</protein>
<sequence>MKNIMKEKNKLTTREELRSFFETGDYPTENQFAELINSYAHLNEFNFGLSIRPSGHTSSKYYDFYKADNVMNSGAGHKIIENSSGNIPAKIDGYSHILSRTVYYKCLDIKLIGEIDIEKHKPKIIIERYKQRKKMPSGALKPAGFYQEKMSDAALWNRKSEYVIEANETVIDIDPIHYFRPAANFKEFLPSGSISRPGSFKYSKYRKPFTVIQVILEININGTAYRSRPVGMKIILGSSGENDAVNFAFN</sequence>
<evidence type="ECO:0000313" key="2">
    <source>
        <dbReference type="Proteomes" id="UP000290013"/>
    </source>
</evidence>
<dbReference type="AlphaFoldDB" id="A0A4U8WRE8"/>
<name>A0A4U8WRE8_9FLAO</name>